<feature type="non-terminal residue" evidence="1">
    <location>
        <position position="1"/>
    </location>
</feature>
<dbReference type="Proteomes" id="UP000054279">
    <property type="component" value="Unassembled WGS sequence"/>
</dbReference>
<protein>
    <submittedName>
        <fullName evidence="1">Unplaced genomic scaffold SPHSTscaffold_83, whole genome shotgun sequence</fullName>
    </submittedName>
</protein>
<dbReference type="Gene3D" id="3.40.50.1820">
    <property type="entry name" value="alpha/beta hydrolase"/>
    <property type="match status" value="1"/>
</dbReference>
<evidence type="ECO:0000313" key="1">
    <source>
        <dbReference type="EMBL" id="KIJ38693.1"/>
    </source>
</evidence>
<dbReference type="HOGENOM" id="CLU_112521_0_0_1"/>
<sequence length="166" mass="17724">IVDDPIFDAFYASTVPSLHSVLETSQKNKAAGSMLIDKIGPVILLTHSQAGPYGWILGDANPSKVKAIVAPEPSGLPFQNAVTLGIDMTRAWGPASLPIVYSPPTLTADSVSRKIVEQNLSLNYTCWQQVDPARKLANLAKIPVLMATSESGEHTVYDGCTASYLV</sequence>
<keyword evidence="2" id="KW-1185">Reference proteome</keyword>
<name>A0A0C9U6P4_SPHS4</name>
<gene>
    <name evidence="1" type="ORF">M422DRAFT_176269</name>
</gene>
<organism evidence="1 2">
    <name type="scientific">Sphaerobolus stellatus (strain SS14)</name>
    <dbReference type="NCBI Taxonomy" id="990650"/>
    <lineage>
        <taxon>Eukaryota</taxon>
        <taxon>Fungi</taxon>
        <taxon>Dikarya</taxon>
        <taxon>Basidiomycota</taxon>
        <taxon>Agaricomycotina</taxon>
        <taxon>Agaricomycetes</taxon>
        <taxon>Phallomycetidae</taxon>
        <taxon>Geastrales</taxon>
        <taxon>Sphaerobolaceae</taxon>
        <taxon>Sphaerobolus</taxon>
    </lineage>
</organism>
<dbReference type="InterPro" id="IPR029058">
    <property type="entry name" value="AB_hydrolase_fold"/>
</dbReference>
<dbReference type="OrthoDB" id="9978720at2759"/>
<dbReference type="AlphaFoldDB" id="A0A0C9U6P4"/>
<proteinExistence type="predicted"/>
<accession>A0A0C9U6P4</accession>
<reference evidence="1 2" key="1">
    <citation type="submission" date="2014-06" db="EMBL/GenBank/DDBJ databases">
        <title>Evolutionary Origins and Diversification of the Mycorrhizal Mutualists.</title>
        <authorList>
            <consortium name="DOE Joint Genome Institute"/>
            <consortium name="Mycorrhizal Genomics Consortium"/>
            <person name="Kohler A."/>
            <person name="Kuo A."/>
            <person name="Nagy L.G."/>
            <person name="Floudas D."/>
            <person name="Copeland A."/>
            <person name="Barry K.W."/>
            <person name="Cichocki N."/>
            <person name="Veneault-Fourrey C."/>
            <person name="LaButti K."/>
            <person name="Lindquist E.A."/>
            <person name="Lipzen A."/>
            <person name="Lundell T."/>
            <person name="Morin E."/>
            <person name="Murat C."/>
            <person name="Riley R."/>
            <person name="Ohm R."/>
            <person name="Sun H."/>
            <person name="Tunlid A."/>
            <person name="Henrissat B."/>
            <person name="Grigoriev I.V."/>
            <person name="Hibbett D.S."/>
            <person name="Martin F."/>
        </authorList>
    </citation>
    <scope>NUCLEOTIDE SEQUENCE [LARGE SCALE GENOMIC DNA]</scope>
    <source>
        <strain evidence="1 2">SS14</strain>
    </source>
</reference>
<evidence type="ECO:0000313" key="2">
    <source>
        <dbReference type="Proteomes" id="UP000054279"/>
    </source>
</evidence>
<dbReference type="EMBL" id="KN837158">
    <property type="protein sequence ID" value="KIJ38693.1"/>
    <property type="molecule type" value="Genomic_DNA"/>
</dbReference>
<dbReference type="SUPFAM" id="SSF53474">
    <property type="entry name" value="alpha/beta-Hydrolases"/>
    <property type="match status" value="1"/>
</dbReference>